<dbReference type="Gene3D" id="1.10.357.10">
    <property type="entry name" value="Tetracycline Repressor, domain 2"/>
    <property type="match status" value="1"/>
</dbReference>
<dbReference type="RefSeq" id="WP_054064410.1">
    <property type="nucleotide sequence ID" value="NZ_JSYZ01000025.1"/>
</dbReference>
<evidence type="ECO:0000256" key="3">
    <source>
        <dbReference type="ARBA" id="ARBA00023163"/>
    </source>
</evidence>
<dbReference type="InterPro" id="IPR009057">
    <property type="entry name" value="Homeodomain-like_sf"/>
</dbReference>
<dbReference type="OrthoDB" id="9798857at2"/>
<evidence type="ECO:0000256" key="2">
    <source>
        <dbReference type="ARBA" id="ARBA00023125"/>
    </source>
</evidence>
<dbReference type="InterPro" id="IPR001647">
    <property type="entry name" value="HTH_TetR"/>
</dbReference>
<dbReference type="SUPFAM" id="SSF48498">
    <property type="entry name" value="Tetracyclin repressor-like, C-terminal domain"/>
    <property type="match status" value="1"/>
</dbReference>
<gene>
    <name evidence="6" type="ORF">PF66_05613</name>
</gene>
<dbReference type="STRING" id="50340.PF66_05613"/>
<organism evidence="6 7">
    <name type="scientific">Pseudomonas asplenii</name>
    <dbReference type="NCBI Taxonomy" id="53407"/>
    <lineage>
        <taxon>Bacteria</taxon>
        <taxon>Pseudomonadati</taxon>
        <taxon>Pseudomonadota</taxon>
        <taxon>Gammaproteobacteria</taxon>
        <taxon>Pseudomonadales</taxon>
        <taxon>Pseudomonadaceae</taxon>
        <taxon>Pseudomonas</taxon>
    </lineage>
</organism>
<proteinExistence type="predicted"/>
<dbReference type="Gene3D" id="1.10.10.60">
    <property type="entry name" value="Homeodomain-like"/>
    <property type="match status" value="1"/>
</dbReference>
<dbReference type="InterPro" id="IPR036271">
    <property type="entry name" value="Tet_transcr_reg_TetR-rel_C_sf"/>
</dbReference>
<dbReference type="PROSITE" id="PS50977">
    <property type="entry name" value="HTH_TETR_2"/>
    <property type="match status" value="1"/>
</dbReference>
<keyword evidence="3" id="KW-0804">Transcription</keyword>
<keyword evidence="7" id="KW-1185">Reference proteome</keyword>
<dbReference type="PANTHER" id="PTHR47506:SF7">
    <property type="entry name" value="TRANSCRIPTIONAL REGULATORY PROTEIN"/>
    <property type="match status" value="1"/>
</dbReference>
<evidence type="ECO:0000256" key="4">
    <source>
        <dbReference type="PROSITE-ProRule" id="PRU00335"/>
    </source>
</evidence>
<dbReference type="GO" id="GO:0003677">
    <property type="term" value="F:DNA binding"/>
    <property type="evidence" value="ECO:0007669"/>
    <property type="project" value="UniProtKB-UniRule"/>
</dbReference>
<comment type="caution">
    <text evidence="6">The sequence shown here is derived from an EMBL/GenBank/DDBJ whole genome shotgun (WGS) entry which is preliminary data.</text>
</comment>
<feature type="domain" description="HTH tetR-type" evidence="5">
    <location>
        <begin position="9"/>
        <end position="69"/>
    </location>
</feature>
<dbReference type="Proteomes" id="UP000037931">
    <property type="component" value="Unassembled WGS sequence"/>
</dbReference>
<feature type="DNA-binding region" description="H-T-H motif" evidence="4">
    <location>
        <begin position="32"/>
        <end position="51"/>
    </location>
</feature>
<dbReference type="PRINTS" id="PR00455">
    <property type="entry name" value="HTHTETR"/>
</dbReference>
<keyword evidence="1" id="KW-0805">Transcription regulation</keyword>
<dbReference type="SUPFAM" id="SSF46689">
    <property type="entry name" value="Homeodomain-like"/>
    <property type="match status" value="1"/>
</dbReference>
<dbReference type="EMBL" id="JSYZ01000025">
    <property type="protein sequence ID" value="KPA88036.1"/>
    <property type="molecule type" value="Genomic_DNA"/>
</dbReference>
<sequence length="184" mass="20024">MKVSREQVAQNRLKILEVAGRLFREHGYEAVSVAQVMKAAGMTHGGFYGYFASKDELVVEALAHVASTSPTVGDDLAGYISRYLSSDHREDCAGGCPLAGLATETRRQSAEARAQMTRSIGRQLERLTQDMPGASTEETRRAATGSLATLVGALVLARVCDDPQLAERLLDDSRQWLLEKNRIG</sequence>
<evidence type="ECO:0000313" key="6">
    <source>
        <dbReference type="EMBL" id="KPA88036.1"/>
    </source>
</evidence>
<evidence type="ECO:0000259" key="5">
    <source>
        <dbReference type="PROSITE" id="PS50977"/>
    </source>
</evidence>
<evidence type="ECO:0000313" key="7">
    <source>
        <dbReference type="Proteomes" id="UP000037931"/>
    </source>
</evidence>
<accession>A0A0N0VIS5</accession>
<dbReference type="PANTHER" id="PTHR47506">
    <property type="entry name" value="TRANSCRIPTIONAL REGULATORY PROTEIN"/>
    <property type="match status" value="1"/>
</dbReference>
<name>A0A0N0VIS5_9PSED</name>
<dbReference type="AlphaFoldDB" id="A0A0N0VIS5"/>
<dbReference type="Pfam" id="PF00440">
    <property type="entry name" value="TetR_N"/>
    <property type="match status" value="1"/>
</dbReference>
<keyword evidence="2 4" id="KW-0238">DNA-binding</keyword>
<evidence type="ECO:0000256" key="1">
    <source>
        <dbReference type="ARBA" id="ARBA00023015"/>
    </source>
</evidence>
<protein>
    <submittedName>
        <fullName evidence="6">Transcriptional regulator, TetR family</fullName>
    </submittedName>
</protein>
<reference evidence="6 7" key="1">
    <citation type="journal article" date="2015" name="PLoS ONE">
        <title>Rice-Infecting Pseudomonas Genomes Are Highly Accessorized and Harbor Multiple Putative Virulence Mechanisms to Cause Sheath Brown Rot.</title>
        <authorList>
            <person name="Quibod I.L."/>
            <person name="Grande G."/>
            <person name="Oreiro E.G."/>
            <person name="Borja F.N."/>
            <person name="Dossa G.S."/>
            <person name="Mauleon R."/>
            <person name="Cruz C.V."/>
            <person name="Oliva R."/>
        </authorList>
    </citation>
    <scope>NUCLEOTIDE SEQUENCE [LARGE SCALE GENOMIC DNA]</scope>
    <source>
        <strain evidence="6 7">IRRI 6609</strain>
    </source>
</reference>